<dbReference type="GO" id="GO:0008757">
    <property type="term" value="F:S-adenosylmethionine-dependent methyltransferase activity"/>
    <property type="evidence" value="ECO:0007669"/>
    <property type="project" value="InterPro"/>
</dbReference>
<sequence>MAFRNRTLEQMNRQYLYSSDLAIAEQIKNKAGIRSGRCLELFAGSGYLGLALAQISYLEIYLMDASTDMLRLAEKNIADCGLTDRVRTLRGAIRGTIALPDGSMDLICSKRSVFFWKDRQKIFAEIYRVLAPGGVACIGGGFENQDLRLRVENRLAEYDPGLLNQLNDQVWRQRVAPICQKLTAAGIAGYEVNFSDNEFWILIRKPAAYSNAG</sequence>
<dbReference type="CDD" id="cd02440">
    <property type="entry name" value="AdoMet_MTases"/>
    <property type="match status" value="1"/>
</dbReference>
<dbReference type="Pfam" id="PF08241">
    <property type="entry name" value="Methyltransf_11"/>
    <property type="match status" value="1"/>
</dbReference>
<dbReference type="InterPro" id="IPR013216">
    <property type="entry name" value="Methyltransf_11"/>
</dbReference>
<keyword evidence="3" id="KW-1185">Reference proteome</keyword>
<dbReference type="EMBL" id="SLUN01000002">
    <property type="protein sequence ID" value="TCL76529.1"/>
    <property type="molecule type" value="Genomic_DNA"/>
</dbReference>
<keyword evidence="2" id="KW-0489">Methyltransferase</keyword>
<dbReference type="RefSeq" id="WP_132012699.1">
    <property type="nucleotide sequence ID" value="NZ_SLUN01000002.1"/>
</dbReference>
<organism evidence="2 3">
    <name type="scientific">Hydrogenispora ethanolica</name>
    <dbReference type="NCBI Taxonomy" id="1082276"/>
    <lineage>
        <taxon>Bacteria</taxon>
        <taxon>Bacillati</taxon>
        <taxon>Bacillota</taxon>
        <taxon>Hydrogenispora</taxon>
    </lineage>
</organism>
<dbReference type="OrthoDB" id="9772751at2"/>
<proteinExistence type="predicted"/>
<name>A0A4R1SAX4_HYDET</name>
<dbReference type="Gene3D" id="3.40.50.150">
    <property type="entry name" value="Vaccinia Virus protein VP39"/>
    <property type="match status" value="1"/>
</dbReference>
<dbReference type="Proteomes" id="UP000295008">
    <property type="component" value="Unassembled WGS sequence"/>
</dbReference>
<evidence type="ECO:0000259" key="1">
    <source>
        <dbReference type="Pfam" id="PF08241"/>
    </source>
</evidence>
<gene>
    <name evidence="2" type="ORF">EDC14_1002288</name>
</gene>
<evidence type="ECO:0000313" key="3">
    <source>
        <dbReference type="Proteomes" id="UP000295008"/>
    </source>
</evidence>
<dbReference type="PANTHER" id="PTHR43591:SF24">
    <property type="entry name" value="2-METHOXY-6-POLYPRENYL-1,4-BENZOQUINOL METHYLASE, MITOCHONDRIAL"/>
    <property type="match status" value="1"/>
</dbReference>
<protein>
    <submittedName>
        <fullName evidence="2">Methyltransferase family protein</fullName>
    </submittedName>
</protein>
<dbReference type="AlphaFoldDB" id="A0A4R1SAX4"/>
<keyword evidence="2" id="KW-0808">Transferase</keyword>
<comment type="caution">
    <text evidence="2">The sequence shown here is derived from an EMBL/GenBank/DDBJ whole genome shotgun (WGS) entry which is preliminary data.</text>
</comment>
<evidence type="ECO:0000313" key="2">
    <source>
        <dbReference type="EMBL" id="TCL76529.1"/>
    </source>
</evidence>
<accession>A0A4R1SAX4</accession>
<dbReference type="InterPro" id="IPR029063">
    <property type="entry name" value="SAM-dependent_MTases_sf"/>
</dbReference>
<feature type="domain" description="Methyltransferase type 11" evidence="1">
    <location>
        <begin position="43"/>
        <end position="137"/>
    </location>
</feature>
<reference evidence="2 3" key="1">
    <citation type="submission" date="2019-03" db="EMBL/GenBank/DDBJ databases">
        <title>Genomic Encyclopedia of Type Strains, Phase IV (KMG-IV): sequencing the most valuable type-strain genomes for metagenomic binning, comparative biology and taxonomic classification.</title>
        <authorList>
            <person name="Goeker M."/>
        </authorList>
    </citation>
    <scope>NUCLEOTIDE SEQUENCE [LARGE SCALE GENOMIC DNA]</scope>
    <source>
        <strain evidence="2 3">LX-B</strain>
    </source>
</reference>
<dbReference type="PANTHER" id="PTHR43591">
    <property type="entry name" value="METHYLTRANSFERASE"/>
    <property type="match status" value="1"/>
</dbReference>
<dbReference type="SUPFAM" id="SSF53335">
    <property type="entry name" value="S-adenosyl-L-methionine-dependent methyltransferases"/>
    <property type="match status" value="1"/>
</dbReference>
<dbReference type="GO" id="GO:0032259">
    <property type="term" value="P:methylation"/>
    <property type="evidence" value="ECO:0007669"/>
    <property type="project" value="UniProtKB-KW"/>
</dbReference>